<protein>
    <submittedName>
        <fullName evidence="3">Uncharacterized protein</fullName>
    </submittedName>
</protein>
<keyword evidence="4" id="KW-1185">Reference proteome</keyword>
<evidence type="ECO:0000256" key="1">
    <source>
        <dbReference type="SAM" id="MobiDB-lite"/>
    </source>
</evidence>
<keyword evidence="2" id="KW-0472">Membrane</keyword>
<evidence type="ECO:0000256" key="2">
    <source>
        <dbReference type="SAM" id="Phobius"/>
    </source>
</evidence>
<keyword evidence="2" id="KW-1133">Transmembrane helix</keyword>
<dbReference type="OrthoDB" id="630895at2759"/>
<evidence type="ECO:0000313" key="3">
    <source>
        <dbReference type="EMBL" id="PVH97834.1"/>
    </source>
</evidence>
<reference evidence="3 4" key="1">
    <citation type="journal article" date="2018" name="Sci. Rep.">
        <title>Comparative genomics provides insights into the lifestyle and reveals functional heterogeneity of dark septate endophytic fungi.</title>
        <authorList>
            <person name="Knapp D.G."/>
            <person name="Nemeth J.B."/>
            <person name="Barry K."/>
            <person name="Hainaut M."/>
            <person name="Henrissat B."/>
            <person name="Johnson J."/>
            <person name="Kuo A."/>
            <person name="Lim J.H.P."/>
            <person name="Lipzen A."/>
            <person name="Nolan M."/>
            <person name="Ohm R.A."/>
            <person name="Tamas L."/>
            <person name="Grigoriev I.V."/>
            <person name="Spatafora J.W."/>
            <person name="Nagy L.G."/>
            <person name="Kovacs G.M."/>
        </authorList>
    </citation>
    <scope>NUCLEOTIDE SEQUENCE [LARGE SCALE GENOMIC DNA]</scope>
    <source>
        <strain evidence="3 4">DSE2036</strain>
    </source>
</reference>
<sequence length="284" mass="32541">MNMEKPASFQLMYRQNWLHFILNVLVCVVTVPYRRSFKLYTWRPLQNLRAAGNDRSVAIPLVRDFQANKYAELQSVQVAVRVVLCWGRACRVAMDKKLERDLDDRGPMVTKSILDDLPNKGELVSTLLEDDFQRTLRTILRYRKRHRTSHWVMLFLWQFPSMCMSYAWTTFIAGLTIYLCNPFIQHEPWSNRHKVAILYLCVGGFGTLAYILSLIFVYVGEKDFERSAASSRVNTNASGEDGRQAGVENDPVQITRARTVAEGGASQSGWGFGHVGPSKRQLLI</sequence>
<dbReference type="Proteomes" id="UP000244855">
    <property type="component" value="Unassembled WGS sequence"/>
</dbReference>
<proteinExistence type="predicted"/>
<feature type="transmembrane region" description="Helical" evidence="2">
    <location>
        <begin position="16"/>
        <end position="33"/>
    </location>
</feature>
<name>A0A2V1DL25_9PLEO</name>
<dbReference type="EMBL" id="KZ805427">
    <property type="protein sequence ID" value="PVH97834.1"/>
    <property type="molecule type" value="Genomic_DNA"/>
</dbReference>
<feature type="transmembrane region" description="Helical" evidence="2">
    <location>
        <begin position="151"/>
        <end position="184"/>
    </location>
</feature>
<organism evidence="3 4">
    <name type="scientific">Periconia macrospinosa</name>
    <dbReference type="NCBI Taxonomy" id="97972"/>
    <lineage>
        <taxon>Eukaryota</taxon>
        <taxon>Fungi</taxon>
        <taxon>Dikarya</taxon>
        <taxon>Ascomycota</taxon>
        <taxon>Pezizomycotina</taxon>
        <taxon>Dothideomycetes</taxon>
        <taxon>Pleosporomycetidae</taxon>
        <taxon>Pleosporales</taxon>
        <taxon>Massarineae</taxon>
        <taxon>Periconiaceae</taxon>
        <taxon>Periconia</taxon>
    </lineage>
</organism>
<evidence type="ECO:0000313" key="4">
    <source>
        <dbReference type="Proteomes" id="UP000244855"/>
    </source>
</evidence>
<accession>A0A2V1DL25</accession>
<keyword evidence="2" id="KW-0812">Transmembrane</keyword>
<feature type="transmembrane region" description="Helical" evidence="2">
    <location>
        <begin position="196"/>
        <end position="219"/>
    </location>
</feature>
<gene>
    <name evidence="3" type="ORF">DM02DRAFT_673822</name>
</gene>
<dbReference type="AlphaFoldDB" id="A0A2V1DL25"/>
<feature type="region of interest" description="Disordered" evidence="1">
    <location>
        <begin position="230"/>
        <end position="249"/>
    </location>
</feature>